<dbReference type="PANTHER" id="PTHR12146">
    <property type="entry name" value="40S RIBOSOMAL PROTEIN S10"/>
    <property type="match status" value="1"/>
</dbReference>
<dbReference type="PANTHER" id="PTHR12146:SF10">
    <property type="entry name" value="SMALL RIBOSOMAL SUBUNIT PROTEIN ES10"/>
    <property type="match status" value="1"/>
</dbReference>
<evidence type="ECO:0000313" key="18">
    <source>
        <dbReference type="Proteomes" id="UP000245340"/>
    </source>
</evidence>
<evidence type="ECO:0000256" key="14">
    <source>
        <dbReference type="ARBA" id="ARBA00045797"/>
    </source>
</evidence>
<evidence type="ECO:0000256" key="10">
    <source>
        <dbReference type="ARBA" id="ARBA00023242"/>
    </source>
</evidence>
<keyword evidence="9" id="KW-0689">Ribosomal protein</keyword>
<protein>
    <recommendedName>
        <fullName evidence="12">Small ribosomal subunit protein eS10</fullName>
    </recommendedName>
    <alternativeName>
        <fullName evidence="13">40S ribosomal protein S10</fullName>
    </alternativeName>
</protein>
<keyword evidence="10" id="KW-0539">Nucleus</keyword>
<proteinExistence type="inferred from homology"/>
<dbReference type="GO" id="GO:0005730">
    <property type="term" value="C:nucleolus"/>
    <property type="evidence" value="ECO:0007669"/>
    <property type="project" value="UniProtKB-SubCell"/>
</dbReference>
<evidence type="ECO:0000313" key="19">
    <source>
        <dbReference type="RefSeq" id="XP_004391894.1"/>
    </source>
</evidence>
<evidence type="ECO:0000256" key="15">
    <source>
        <dbReference type="ARBA" id="ARBA00047069"/>
    </source>
</evidence>
<feature type="region of interest" description="Disordered" evidence="16">
    <location>
        <begin position="117"/>
        <end position="165"/>
    </location>
</feature>
<feature type="compositionally biased region" description="Basic and acidic residues" evidence="16">
    <location>
        <begin position="122"/>
        <end position="152"/>
    </location>
</feature>
<dbReference type="Gene3D" id="1.10.10.10">
    <property type="entry name" value="Winged helix-like DNA-binding domain superfamily/Winged helix DNA-binding domain"/>
    <property type="match status" value="1"/>
</dbReference>
<dbReference type="AlphaFoldDB" id="A0A9B0G308"/>
<reference evidence="19" key="1">
    <citation type="submission" date="2025-08" db="UniProtKB">
        <authorList>
            <consortium name="RefSeq"/>
        </authorList>
    </citation>
    <scope>IDENTIFICATION</scope>
</reference>
<evidence type="ECO:0000256" key="2">
    <source>
        <dbReference type="ARBA" id="ARBA00004604"/>
    </source>
</evidence>
<dbReference type="FunFam" id="1.10.10.10:FF:001335">
    <property type="entry name" value="40S ribosomal protein S10"/>
    <property type="match status" value="1"/>
</dbReference>
<feature type="domain" description="Plectin/eS10 N-terminal" evidence="17">
    <location>
        <begin position="29"/>
        <end position="122"/>
    </location>
</feature>
<evidence type="ECO:0000256" key="1">
    <source>
        <dbReference type="ARBA" id="ARBA00004496"/>
    </source>
</evidence>
<name>A0A9B0G308_ODORO</name>
<accession>A0A9B0G308</accession>
<dbReference type="GO" id="GO:0022627">
    <property type="term" value="C:cytosolic small ribosomal subunit"/>
    <property type="evidence" value="ECO:0007669"/>
    <property type="project" value="TreeGrafter"/>
</dbReference>
<dbReference type="InterPro" id="IPR037447">
    <property type="entry name" value="Ribosomal_eS10"/>
</dbReference>
<evidence type="ECO:0000256" key="11">
    <source>
        <dbReference type="ARBA" id="ARBA00023274"/>
    </source>
</evidence>
<evidence type="ECO:0000256" key="5">
    <source>
        <dbReference type="ARBA" id="ARBA00022490"/>
    </source>
</evidence>
<comment type="function">
    <text evidence="14">Component of the 40S ribosomal subunit. The ribosome is a large ribonucleoprotein complex responsible for the synthesis of proteins in the cell.</text>
</comment>
<keyword evidence="6" id="KW-1017">Isopeptide bond</keyword>
<dbReference type="GO" id="GO:0003735">
    <property type="term" value="F:structural constituent of ribosome"/>
    <property type="evidence" value="ECO:0007669"/>
    <property type="project" value="TreeGrafter"/>
</dbReference>
<evidence type="ECO:0000256" key="4">
    <source>
        <dbReference type="ARBA" id="ARBA00022481"/>
    </source>
</evidence>
<evidence type="ECO:0000256" key="7">
    <source>
        <dbReference type="ARBA" id="ARBA00022553"/>
    </source>
</evidence>
<keyword evidence="11" id="KW-0687">Ribonucleoprotein</keyword>
<dbReference type="InterPro" id="IPR036388">
    <property type="entry name" value="WH-like_DNA-bd_sf"/>
</dbReference>
<evidence type="ECO:0000256" key="16">
    <source>
        <dbReference type="SAM" id="MobiDB-lite"/>
    </source>
</evidence>
<dbReference type="Proteomes" id="UP000245340">
    <property type="component" value="Unplaced"/>
</dbReference>
<evidence type="ECO:0000256" key="9">
    <source>
        <dbReference type="ARBA" id="ARBA00022980"/>
    </source>
</evidence>
<keyword evidence="4" id="KW-0488">Methylation</keyword>
<evidence type="ECO:0000256" key="13">
    <source>
        <dbReference type="ARBA" id="ARBA00044563"/>
    </source>
</evidence>
<evidence type="ECO:0000259" key="17">
    <source>
        <dbReference type="Pfam" id="PF03501"/>
    </source>
</evidence>
<keyword evidence="5" id="KW-0963">Cytoplasm</keyword>
<dbReference type="GO" id="GO:0003723">
    <property type="term" value="F:RNA binding"/>
    <property type="evidence" value="ECO:0007669"/>
    <property type="project" value="TreeGrafter"/>
</dbReference>
<comment type="subunit">
    <text evidence="15">Component of the small ribosomal subunit. The methylated form interacts with NPM1.</text>
</comment>
<evidence type="ECO:0000256" key="3">
    <source>
        <dbReference type="ARBA" id="ARBA00007278"/>
    </source>
</evidence>
<evidence type="ECO:0000256" key="12">
    <source>
        <dbReference type="ARBA" id="ARBA00044523"/>
    </source>
</evidence>
<keyword evidence="7" id="KW-0597">Phosphoprotein</keyword>
<comment type="subcellular location">
    <subcellularLocation>
        <location evidence="1">Cytoplasm</location>
    </subcellularLocation>
    <subcellularLocation>
        <location evidence="2">Nucleus</location>
        <location evidence="2">Nucleolus</location>
    </subcellularLocation>
</comment>
<evidence type="ECO:0000256" key="8">
    <source>
        <dbReference type="ARBA" id="ARBA00022843"/>
    </source>
</evidence>
<keyword evidence="8" id="KW-0832">Ubl conjugation</keyword>
<organism evidence="18 19">
    <name type="scientific">Odobenus rosmarus divergens</name>
    <name type="common">Pacific walrus</name>
    <dbReference type="NCBI Taxonomy" id="9708"/>
    <lineage>
        <taxon>Eukaryota</taxon>
        <taxon>Metazoa</taxon>
        <taxon>Chordata</taxon>
        <taxon>Craniata</taxon>
        <taxon>Vertebrata</taxon>
        <taxon>Euteleostomi</taxon>
        <taxon>Mammalia</taxon>
        <taxon>Eutheria</taxon>
        <taxon>Laurasiatheria</taxon>
        <taxon>Carnivora</taxon>
        <taxon>Caniformia</taxon>
        <taxon>Pinnipedia</taxon>
        <taxon>Odobenidae</taxon>
        <taxon>Odobenus</taxon>
    </lineage>
</organism>
<comment type="similarity">
    <text evidence="3">Belongs to the eukaryotic ribosomal protein eS10 family.</text>
</comment>
<evidence type="ECO:0000256" key="6">
    <source>
        <dbReference type="ARBA" id="ARBA00022499"/>
    </source>
</evidence>
<sequence length="197" mass="22065">MQIICTIFPFKKKSSPALAPDIAAAEILIPKKNRTAIYELLFKGVMVAKKDVHMPKHPELADKNVPNLHVIKAMQSLKSQGYIKQQFTWRHFYWYLTNEGIQYLRDYLHLPPETVPATLRHSRPETGRPRPKGLEGERPARLTRGEADRDTYRGSAVLPGANKKAEAGVGQQLSSSLEADLVVDVVSHLSKVGDVLC</sequence>
<keyword evidence="18" id="KW-1185">Reference proteome</keyword>
<gene>
    <name evidence="19" type="primary">LOC101373673</name>
</gene>
<dbReference type="RefSeq" id="XP_004391894.1">
    <property type="nucleotide sequence ID" value="XM_004391837.1"/>
</dbReference>
<dbReference type="InterPro" id="IPR005326">
    <property type="entry name" value="Plectin_eS10_N"/>
</dbReference>
<dbReference type="Pfam" id="PF03501">
    <property type="entry name" value="S10_plectin"/>
    <property type="match status" value="1"/>
</dbReference>